<protein>
    <submittedName>
        <fullName evidence="2">Uncharacterized protein</fullName>
    </submittedName>
</protein>
<dbReference type="AlphaFoldDB" id="A0A383ACC2"/>
<name>A0A383ACC2_9ZZZZ</name>
<reference evidence="2" key="1">
    <citation type="submission" date="2018-05" db="EMBL/GenBank/DDBJ databases">
        <authorList>
            <person name="Lanie J.A."/>
            <person name="Ng W.-L."/>
            <person name="Kazmierczak K.M."/>
            <person name="Andrzejewski T.M."/>
            <person name="Davidsen T.M."/>
            <person name="Wayne K.J."/>
            <person name="Tettelin H."/>
            <person name="Glass J.I."/>
            <person name="Rusch D."/>
            <person name="Podicherti R."/>
            <person name="Tsui H.-C.T."/>
            <person name="Winkler M.E."/>
        </authorList>
    </citation>
    <scope>NUCLEOTIDE SEQUENCE</scope>
</reference>
<evidence type="ECO:0000256" key="1">
    <source>
        <dbReference type="SAM" id="MobiDB-lite"/>
    </source>
</evidence>
<evidence type="ECO:0000313" key="2">
    <source>
        <dbReference type="EMBL" id="SVE04748.1"/>
    </source>
</evidence>
<feature type="compositionally biased region" description="Polar residues" evidence="1">
    <location>
        <begin position="75"/>
        <end position="92"/>
    </location>
</feature>
<proteinExistence type="predicted"/>
<gene>
    <name evidence="2" type="ORF">METZ01_LOCUS457602</name>
</gene>
<organism evidence="2">
    <name type="scientific">marine metagenome</name>
    <dbReference type="NCBI Taxonomy" id="408172"/>
    <lineage>
        <taxon>unclassified sequences</taxon>
        <taxon>metagenomes</taxon>
        <taxon>ecological metagenomes</taxon>
    </lineage>
</organism>
<dbReference type="EMBL" id="UINC01190539">
    <property type="protein sequence ID" value="SVE04748.1"/>
    <property type="molecule type" value="Genomic_DNA"/>
</dbReference>
<feature type="region of interest" description="Disordered" evidence="1">
    <location>
        <begin position="72"/>
        <end position="92"/>
    </location>
</feature>
<sequence>MKYDRFNLEEEIQNIWQTKDDLDAIAERHYDDPEGPMTEDEISNLLIGLSELHETRCKKLWRVFETMVHEKSFNEKNNGTKENSSETETTQD</sequence>
<accession>A0A383ACC2</accession>